<evidence type="ECO:0000256" key="9">
    <source>
        <dbReference type="PROSITE-ProRule" id="PRU01360"/>
    </source>
</evidence>
<proteinExistence type="inferred from homology"/>
<feature type="domain" description="TonB-dependent receptor plug" evidence="15">
    <location>
        <begin position="66"/>
        <end position="180"/>
    </location>
</feature>
<accession>A0ABN1AUX4</accession>
<keyword evidence="4 9" id="KW-0812">Transmembrane</keyword>
<evidence type="ECO:0000256" key="7">
    <source>
        <dbReference type="ARBA" id="ARBA00023136"/>
    </source>
</evidence>
<dbReference type="InterPro" id="IPR010917">
    <property type="entry name" value="TonB_rcpt_CS"/>
</dbReference>
<dbReference type="InterPro" id="IPR012910">
    <property type="entry name" value="Plug_dom"/>
</dbReference>
<organism evidence="16 17">
    <name type="scientific">Parasphingorhabdus litoris</name>
    <dbReference type="NCBI Taxonomy" id="394733"/>
    <lineage>
        <taxon>Bacteria</taxon>
        <taxon>Pseudomonadati</taxon>
        <taxon>Pseudomonadota</taxon>
        <taxon>Alphaproteobacteria</taxon>
        <taxon>Sphingomonadales</taxon>
        <taxon>Sphingomonadaceae</taxon>
        <taxon>Parasphingorhabdus</taxon>
    </lineage>
</organism>
<sequence>MRSNFKAPAVGKCLASVAIMALAVSTTTAKAQTNDSDNQETAEGDDANDAESTIVVTGTRIQNPNVSSPVPITSVEVEDLVSTGSVSLGDAINELPALRSTFSQGNSTRFIGTAGLSLLDLRGLGTERTLVLVNGRRHVTASPGDFRVDVNTIPIDLVERVDIVTGGNSAIYGADAVAGVVNFVLKRDFEGIRFRAQSGISDEGDRAASFGSLTLGQNFADGRGNVALALEYADSDPLFNIQRDNITGASSGRNQFQLVEDRTGEPSTGNGIPDRNFIRGVRNNNISDGGLYTSVCPSAVDAADPNFAAIQARRAVNCTGLFGTSGAELGRTFVFNEAGSLIANPIITDFRPFGSGNAFGGLGSTLNNTGMLQAGLERYAVNFLASYEISEAFRPFIEAKYVRIDALQEGQPTFFNNTFSIDNPFLNDENRALLVSSLADGATTFSAFRFNTDFGGRGEEHRRETYRIVAGIDGTFNDDWKYELAFNYGRLETFYETNGNVLINEYFNSINAVRNASGDIVCGINADADPTNDDPACAPANLFGSGNISQAALNYFGYTSSRDEKAEQYSVTAFVAGDSSQLFELPGGPVGIVIGGEYRRDTAFSAFDEVTASGATFLNAIADFDPPAAEVWEAYGEINIPLLADIPLAEELSFQAAGRVSDYNSAVGTVFAYNLSGTYAPIRDLRLRVGYAESVRAPSLSDQFSTGSQTFVNGLNDPCSADNIANNPNRAANCQADPNVPAFNPDGVTPFTNLPGSGVRGINAGNPDITEEKGESLTIGAIYQPSFIPGLTIAVDYYDITVKDVIFTLTGQTIINQCYDNPGGIDNPFCAAISRRPDGTFAGQSDRILNGETIALPVVGDSFRAGPFNFARLETSGIDLDLNYTGDIFDGVQLNTRLLLSYLIKRNQFTDVTQPDFADRLKSELGDPEWAATFRAGLDFGDFDFTYELRYIGKQTIALDYEDQNSFNGEPPRDPDAYPQVFYPDVFYHDIRMGLDVNDRFRFYGGIDNVFDRLPPLDLDGTGQGDGIFNNTGRFFYAGVEINF</sequence>
<evidence type="ECO:0000256" key="10">
    <source>
        <dbReference type="PROSITE-ProRule" id="PRU10144"/>
    </source>
</evidence>
<gene>
    <name evidence="16" type="ORF">GCM10009096_28700</name>
</gene>
<dbReference type="Gene3D" id="2.170.130.10">
    <property type="entry name" value="TonB-dependent receptor, plug domain"/>
    <property type="match status" value="1"/>
</dbReference>
<feature type="region of interest" description="Disordered" evidence="12">
    <location>
        <begin position="28"/>
        <end position="50"/>
    </location>
</feature>
<feature type="domain" description="TonB-dependent receptor-like beta-barrel" evidence="14">
    <location>
        <begin position="431"/>
        <end position="1010"/>
    </location>
</feature>
<evidence type="ECO:0000256" key="2">
    <source>
        <dbReference type="ARBA" id="ARBA00022448"/>
    </source>
</evidence>
<feature type="compositionally biased region" description="Acidic residues" evidence="12">
    <location>
        <begin position="37"/>
        <end position="49"/>
    </location>
</feature>
<keyword evidence="5 13" id="KW-0732">Signal</keyword>
<dbReference type="Pfam" id="PF07715">
    <property type="entry name" value="Plug"/>
    <property type="match status" value="1"/>
</dbReference>
<feature type="region of interest" description="Disordered" evidence="12">
    <location>
        <begin position="745"/>
        <end position="769"/>
    </location>
</feature>
<keyword evidence="7 9" id="KW-0472">Membrane</keyword>
<evidence type="ECO:0000256" key="1">
    <source>
        <dbReference type="ARBA" id="ARBA00004571"/>
    </source>
</evidence>
<comment type="similarity">
    <text evidence="9 11">Belongs to the TonB-dependent receptor family.</text>
</comment>
<dbReference type="SUPFAM" id="SSF56935">
    <property type="entry name" value="Porins"/>
    <property type="match status" value="1"/>
</dbReference>
<evidence type="ECO:0000256" key="3">
    <source>
        <dbReference type="ARBA" id="ARBA00022452"/>
    </source>
</evidence>
<dbReference type="Pfam" id="PF00593">
    <property type="entry name" value="TonB_dep_Rec_b-barrel"/>
    <property type="match status" value="1"/>
</dbReference>
<feature type="signal peptide" evidence="13">
    <location>
        <begin position="1"/>
        <end position="31"/>
    </location>
</feature>
<evidence type="ECO:0000256" key="8">
    <source>
        <dbReference type="ARBA" id="ARBA00023237"/>
    </source>
</evidence>
<dbReference type="InterPro" id="IPR037066">
    <property type="entry name" value="Plug_dom_sf"/>
</dbReference>
<dbReference type="InterPro" id="IPR039426">
    <property type="entry name" value="TonB-dep_rcpt-like"/>
</dbReference>
<evidence type="ECO:0000259" key="15">
    <source>
        <dbReference type="Pfam" id="PF07715"/>
    </source>
</evidence>
<keyword evidence="2 9" id="KW-0813">Transport</keyword>
<feature type="short sequence motif" description="TonB C-terminal box" evidence="10">
    <location>
        <begin position="1027"/>
        <end position="1044"/>
    </location>
</feature>
<dbReference type="PANTHER" id="PTHR47234:SF2">
    <property type="entry name" value="TONB-DEPENDENT RECEPTOR"/>
    <property type="match status" value="1"/>
</dbReference>
<keyword evidence="16" id="KW-0675">Receptor</keyword>
<feature type="chain" id="PRO_5046966997" evidence="13">
    <location>
        <begin position="32"/>
        <end position="1044"/>
    </location>
</feature>
<evidence type="ECO:0000256" key="12">
    <source>
        <dbReference type="SAM" id="MobiDB-lite"/>
    </source>
</evidence>
<dbReference type="EMBL" id="BAAAEM010000003">
    <property type="protein sequence ID" value="GAA0484370.1"/>
    <property type="molecule type" value="Genomic_DNA"/>
</dbReference>
<evidence type="ECO:0000256" key="13">
    <source>
        <dbReference type="SAM" id="SignalP"/>
    </source>
</evidence>
<dbReference type="PROSITE" id="PS52016">
    <property type="entry name" value="TONB_DEPENDENT_REC_3"/>
    <property type="match status" value="1"/>
</dbReference>
<name>A0ABN1AUX4_9SPHN</name>
<evidence type="ECO:0000313" key="16">
    <source>
        <dbReference type="EMBL" id="GAA0484370.1"/>
    </source>
</evidence>
<comment type="caution">
    <text evidence="16">The sequence shown here is derived from an EMBL/GenBank/DDBJ whole genome shotgun (WGS) entry which is preliminary data.</text>
</comment>
<dbReference type="PANTHER" id="PTHR47234">
    <property type="match status" value="1"/>
</dbReference>
<dbReference type="RefSeq" id="WP_229955217.1">
    <property type="nucleotide sequence ID" value="NZ_BAAAEM010000003.1"/>
</dbReference>
<evidence type="ECO:0000256" key="11">
    <source>
        <dbReference type="RuleBase" id="RU003357"/>
    </source>
</evidence>
<evidence type="ECO:0000256" key="6">
    <source>
        <dbReference type="ARBA" id="ARBA00023077"/>
    </source>
</evidence>
<reference evidence="16 17" key="1">
    <citation type="journal article" date="2019" name="Int. J. Syst. Evol. Microbiol.">
        <title>The Global Catalogue of Microorganisms (GCM) 10K type strain sequencing project: providing services to taxonomists for standard genome sequencing and annotation.</title>
        <authorList>
            <consortium name="The Broad Institute Genomics Platform"/>
            <consortium name="The Broad Institute Genome Sequencing Center for Infectious Disease"/>
            <person name="Wu L."/>
            <person name="Ma J."/>
        </authorList>
    </citation>
    <scope>NUCLEOTIDE SEQUENCE [LARGE SCALE GENOMIC DNA]</scope>
    <source>
        <strain evidence="16 17">JCM 14162</strain>
    </source>
</reference>
<evidence type="ECO:0000259" key="14">
    <source>
        <dbReference type="Pfam" id="PF00593"/>
    </source>
</evidence>
<evidence type="ECO:0000256" key="4">
    <source>
        <dbReference type="ARBA" id="ARBA00022692"/>
    </source>
</evidence>
<keyword evidence="6 11" id="KW-0798">TonB box</keyword>
<dbReference type="PROSITE" id="PS01156">
    <property type="entry name" value="TONB_DEPENDENT_REC_2"/>
    <property type="match status" value="1"/>
</dbReference>
<comment type="subcellular location">
    <subcellularLocation>
        <location evidence="1 9">Cell outer membrane</location>
        <topology evidence="1 9">Multi-pass membrane protein</topology>
    </subcellularLocation>
</comment>
<dbReference type="InterPro" id="IPR036942">
    <property type="entry name" value="Beta-barrel_TonB_sf"/>
</dbReference>
<dbReference type="InterPro" id="IPR000531">
    <property type="entry name" value="Beta-barrel_TonB"/>
</dbReference>
<dbReference type="Gene3D" id="2.40.170.20">
    <property type="entry name" value="TonB-dependent receptor, beta-barrel domain"/>
    <property type="match status" value="1"/>
</dbReference>
<dbReference type="Proteomes" id="UP001500713">
    <property type="component" value="Unassembled WGS sequence"/>
</dbReference>
<keyword evidence="17" id="KW-1185">Reference proteome</keyword>
<keyword evidence="3 9" id="KW-1134">Transmembrane beta strand</keyword>
<protein>
    <submittedName>
        <fullName evidence="16">TonB-dependent receptor</fullName>
    </submittedName>
</protein>
<evidence type="ECO:0000256" key="5">
    <source>
        <dbReference type="ARBA" id="ARBA00022729"/>
    </source>
</evidence>
<evidence type="ECO:0000313" key="17">
    <source>
        <dbReference type="Proteomes" id="UP001500713"/>
    </source>
</evidence>
<keyword evidence="8 9" id="KW-0998">Cell outer membrane</keyword>